<evidence type="ECO:0000313" key="5">
    <source>
        <dbReference type="EMBL" id="OLF17298.1"/>
    </source>
</evidence>
<proteinExistence type="predicted"/>
<dbReference type="RefSeq" id="WP_075125673.1">
    <property type="nucleotide sequence ID" value="NZ_MSIE01000018.1"/>
</dbReference>
<dbReference type="AlphaFoldDB" id="A0A1Q8CSF7"/>
<dbReference type="Pfam" id="PF01580">
    <property type="entry name" value="FtsK_SpoIIIE"/>
    <property type="match status" value="1"/>
</dbReference>
<accession>A0A1Q8CSF7</accession>
<dbReference type="STRING" id="1912961.BU204_11795"/>
<protein>
    <submittedName>
        <fullName evidence="5">Cell division protein FtsK</fullName>
    </submittedName>
</protein>
<feature type="binding site" evidence="3">
    <location>
        <begin position="226"/>
        <end position="233"/>
    </location>
    <ligand>
        <name>ATP</name>
        <dbReference type="ChEBI" id="CHEBI:30616"/>
    </ligand>
</feature>
<evidence type="ECO:0000259" key="4">
    <source>
        <dbReference type="PROSITE" id="PS50901"/>
    </source>
</evidence>
<evidence type="ECO:0000256" key="3">
    <source>
        <dbReference type="PROSITE-ProRule" id="PRU00289"/>
    </source>
</evidence>
<gene>
    <name evidence="5" type="ORF">BU204_11795</name>
</gene>
<keyword evidence="5" id="KW-0131">Cell cycle</keyword>
<dbReference type="Proteomes" id="UP000185596">
    <property type="component" value="Unassembled WGS sequence"/>
</dbReference>
<dbReference type="InterPro" id="IPR002543">
    <property type="entry name" value="FtsK_dom"/>
</dbReference>
<reference evidence="5 6" key="1">
    <citation type="submission" date="2016-12" db="EMBL/GenBank/DDBJ databases">
        <title>The draft genome sequence of Actinophytocola sp. 11-183.</title>
        <authorList>
            <person name="Wang W."/>
            <person name="Yuan L."/>
        </authorList>
    </citation>
    <scope>NUCLEOTIDE SEQUENCE [LARGE SCALE GENOMIC DNA]</scope>
    <source>
        <strain evidence="5 6">11-183</strain>
    </source>
</reference>
<dbReference type="PANTHER" id="PTHR22683">
    <property type="entry name" value="SPORULATION PROTEIN RELATED"/>
    <property type="match status" value="1"/>
</dbReference>
<evidence type="ECO:0000256" key="2">
    <source>
        <dbReference type="ARBA" id="ARBA00022840"/>
    </source>
</evidence>
<dbReference type="SUPFAM" id="SSF52540">
    <property type="entry name" value="P-loop containing nucleoside triphosphate hydrolases"/>
    <property type="match status" value="1"/>
</dbReference>
<keyword evidence="1 3" id="KW-0547">Nucleotide-binding</keyword>
<dbReference type="GO" id="GO:0005524">
    <property type="term" value="F:ATP binding"/>
    <property type="evidence" value="ECO:0007669"/>
    <property type="project" value="UniProtKB-UniRule"/>
</dbReference>
<dbReference type="GO" id="GO:0003677">
    <property type="term" value="F:DNA binding"/>
    <property type="evidence" value="ECO:0007669"/>
    <property type="project" value="InterPro"/>
</dbReference>
<keyword evidence="2 3" id="KW-0067">ATP-binding</keyword>
<dbReference type="Gene3D" id="3.40.50.300">
    <property type="entry name" value="P-loop containing nucleotide triphosphate hydrolases"/>
    <property type="match status" value="1"/>
</dbReference>
<keyword evidence="5" id="KW-0132">Cell division</keyword>
<dbReference type="InterPro" id="IPR027417">
    <property type="entry name" value="P-loop_NTPase"/>
</dbReference>
<evidence type="ECO:0000313" key="6">
    <source>
        <dbReference type="Proteomes" id="UP000185596"/>
    </source>
</evidence>
<organism evidence="5 6">
    <name type="scientific">Actinophytocola xanthii</name>
    <dbReference type="NCBI Taxonomy" id="1912961"/>
    <lineage>
        <taxon>Bacteria</taxon>
        <taxon>Bacillati</taxon>
        <taxon>Actinomycetota</taxon>
        <taxon>Actinomycetes</taxon>
        <taxon>Pseudonocardiales</taxon>
        <taxon>Pseudonocardiaceae</taxon>
    </lineage>
</organism>
<comment type="caution">
    <text evidence="5">The sequence shown here is derived from an EMBL/GenBank/DDBJ whole genome shotgun (WGS) entry which is preliminary data.</text>
</comment>
<feature type="domain" description="FtsK" evidence="4">
    <location>
        <begin position="199"/>
        <end position="387"/>
    </location>
</feature>
<dbReference type="EMBL" id="MSIE01000018">
    <property type="protein sequence ID" value="OLF17298.1"/>
    <property type="molecule type" value="Genomic_DNA"/>
</dbReference>
<dbReference type="OrthoDB" id="3217500at2"/>
<name>A0A1Q8CSF7_9PSEU</name>
<dbReference type="GO" id="GO:0051301">
    <property type="term" value="P:cell division"/>
    <property type="evidence" value="ECO:0007669"/>
    <property type="project" value="UniProtKB-KW"/>
</dbReference>
<sequence>MGKTSRAGGESRRRPGAEWRAAAWAVRHPGSLAVPGAIGVGTAELGPAAVGTGAGTAAVVLGAWYRAHPDTFDRWVAPQLRSWRRRWWTYMGARWRRAMEDCELFTTHRKTGVDRFPRVLKVRAHSPTVDTVWVQLARGQSMRSFTDRVEELCAALNVERVGVEKVKPRVIGLIVQHSEPFTEIIDAPEMPADSDAVDLGSIYLGDDEYGGEWRESLTGNHWFVAGATGAGKNSIGWSLLRTLAPMLRDGLVRLWVCDPKQMEFAKLAPIAHRYAATGEDCADLIADYVTDLGEGQRRLAGRGKRKLSVSAENPINLLIADELGALLAYGDHARENRRNLALVGSQGRSSGHHMVGFVQEPTKDTVPVRDLFTVRVCLRLTAAGQVDGVLGEDARLRGALADEIPNVPETAGIGYVVRPRTRTPVRVRAAYVDDREIDQLVTFVRAGNPGRTNLEVVA</sequence>
<dbReference type="InterPro" id="IPR050206">
    <property type="entry name" value="FtsK/SpoIIIE/SftA"/>
</dbReference>
<evidence type="ECO:0000256" key="1">
    <source>
        <dbReference type="ARBA" id="ARBA00022741"/>
    </source>
</evidence>
<dbReference type="PANTHER" id="PTHR22683:SF41">
    <property type="entry name" value="DNA TRANSLOCASE FTSK"/>
    <property type="match status" value="1"/>
</dbReference>
<dbReference type="PROSITE" id="PS50901">
    <property type="entry name" value="FTSK"/>
    <property type="match status" value="1"/>
</dbReference>
<keyword evidence="6" id="KW-1185">Reference proteome</keyword>